<protein>
    <recommendedName>
        <fullName evidence="4">Pre-mRNA-splicing factor 38B</fullName>
    </recommendedName>
</protein>
<dbReference type="VEuPathDB" id="FungiDB:PV07_02189"/>
<dbReference type="Proteomes" id="UP000054466">
    <property type="component" value="Unassembled WGS sequence"/>
</dbReference>
<evidence type="ECO:0000313" key="3">
    <source>
        <dbReference type="Proteomes" id="UP000054466"/>
    </source>
</evidence>
<accession>A0A0D2DIH8</accession>
<feature type="compositionally biased region" description="Basic and acidic residues" evidence="1">
    <location>
        <begin position="424"/>
        <end position="441"/>
    </location>
</feature>
<feature type="compositionally biased region" description="Basic and acidic residues" evidence="1">
    <location>
        <begin position="160"/>
        <end position="169"/>
    </location>
</feature>
<feature type="compositionally biased region" description="Basic and acidic residues" evidence="1">
    <location>
        <begin position="113"/>
        <end position="132"/>
    </location>
</feature>
<dbReference type="GeneID" id="27341383"/>
<feature type="region of interest" description="Disordered" evidence="1">
    <location>
        <begin position="340"/>
        <end position="453"/>
    </location>
</feature>
<dbReference type="EMBL" id="KN847040">
    <property type="protein sequence ID" value="KIW35494.1"/>
    <property type="molecule type" value="Genomic_DNA"/>
</dbReference>
<evidence type="ECO:0000256" key="1">
    <source>
        <dbReference type="SAM" id="MobiDB-lite"/>
    </source>
</evidence>
<dbReference type="HOGENOM" id="CLU_038073_1_0_1"/>
<dbReference type="RefSeq" id="XP_016255710.1">
    <property type="nucleotide sequence ID" value="XM_016388782.1"/>
</dbReference>
<dbReference type="STRING" id="569365.A0A0D2DIH8"/>
<evidence type="ECO:0008006" key="4">
    <source>
        <dbReference type="Google" id="ProtNLM"/>
    </source>
</evidence>
<feature type="compositionally biased region" description="Basic and acidic residues" evidence="1">
    <location>
        <begin position="374"/>
        <end position="394"/>
    </location>
</feature>
<dbReference type="PANTHER" id="PTHR40132:SF1">
    <property type="entry name" value="PRE-MRNA-SPLICING FACTOR 38B"/>
    <property type="match status" value="1"/>
</dbReference>
<sequence>MSLSGNPDDNDDDYVARLLVEDARKSSMRYASQGLSALLPKRPTGAVPKPNTRFLKNLVREADSHNAKLKEKEELEARIRLRKIRDAEHASRKPRQERDDEDGHEQGRKRRRLSDDTEDAKRTRRDKRDRARGSRHNGSPEQRRERDDEDKTRGRRRRHRSDDFNEDPGRNGSRRHTSSRRSRSHSRSRSRSREKREHRERRTRARDTHRHDRKSRRHSPPSDTEPGGQQDAEDRRRAPSTSSTSSDPLASLIGPRPTLADDDQRPQRRGRGFHHRHHPPHQSRSNIDAHFSLAYNPSTHDAGLDSDDLDPDDEGGALDEWTSALSALRDRRAWRAKQAERMKDAGFTEEEITRWKKSASTSRTPLTSGGDEQGDVRDVKWRKKGEEREWDVGKTETSPSALLPTPGPPAVDKANTAPRRTHVKKEEKRGQGVDSAWHRPESAFLKQFKSALR</sequence>
<feature type="compositionally biased region" description="Basic and acidic residues" evidence="1">
    <location>
        <begin position="340"/>
        <end position="354"/>
    </location>
</feature>
<feature type="compositionally biased region" description="Basic residues" evidence="1">
    <location>
        <begin position="267"/>
        <end position="281"/>
    </location>
</feature>
<feature type="compositionally biased region" description="Acidic residues" evidence="1">
    <location>
        <begin position="304"/>
        <end position="317"/>
    </location>
</feature>
<feature type="region of interest" description="Disordered" evidence="1">
    <location>
        <begin position="81"/>
        <end position="321"/>
    </location>
</feature>
<feature type="compositionally biased region" description="Basic residues" evidence="1">
    <location>
        <begin position="172"/>
        <end position="204"/>
    </location>
</feature>
<organism evidence="2 3">
    <name type="scientific">Cladophialophora immunda</name>
    <dbReference type="NCBI Taxonomy" id="569365"/>
    <lineage>
        <taxon>Eukaryota</taxon>
        <taxon>Fungi</taxon>
        <taxon>Dikarya</taxon>
        <taxon>Ascomycota</taxon>
        <taxon>Pezizomycotina</taxon>
        <taxon>Eurotiomycetes</taxon>
        <taxon>Chaetothyriomycetidae</taxon>
        <taxon>Chaetothyriales</taxon>
        <taxon>Herpotrichiellaceae</taxon>
        <taxon>Cladophialophora</taxon>
    </lineage>
</organism>
<reference evidence="2 3" key="1">
    <citation type="submission" date="2015-01" db="EMBL/GenBank/DDBJ databases">
        <title>The Genome Sequence of Cladophialophora immunda CBS83496.</title>
        <authorList>
            <consortium name="The Broad Institute Genomics Platform"/>
            <person name="Cuomo C."/>
            <person name="de Hoog S."/>
            <person name="Gorbushina A."/>
            <person name="Stielow B."/>
            <person name="Teixiera M."/>
            <person name="Abouelleil A."/>
            <person name="Chapman S.B."/>
            <person name="Priest M."/>
            <person name="Young S.K."/>
            <person name="Wortman J."/>
            <person name="Nusbaum C."/>
            <person name="Birren B."/>
        </authorList>
    </citation>
    <scope>NUCLEOTIDE SEQUENCE [LARGE SCALE GENOMIC DNA]</scope>
    <source>
        <strain evidence="2 3">CBS 83496</strain>
    </source>
</reference>
<dbReference type="AlphaFoldDB" id="A0A0D2DIH8"/>
<gene>
    <name evidence="2" type="ORF">PV07_02189</name>
</gene>
<feature type="compositionally biased region" description="Polar residues" evidence="1">
    <location>
        <begin position="358"/>
        <end position="367"/>
    </location>
</feature>
<feature type="compositionally biased region" description="Basic and acidic residues" evidence="1">
    <location>
        <begin position="81"/>
        <end position="98"/>
    </location>
</feature>
<dbReference type="PANTHER" id="PTHR40132">
    <property type="entry name" value="PRE-MRNA-SPLICING FACTOR 38B"/>
    <property type="match status" value="1"/>
</dbReference>
<name>A0A0D2DIH8_9EURO</name>
<keyword evidence="3" id="KW-1185">Reference proteome</keyword>
<feature type="compositionally biased region" description="Low complexity" evidence="1">
    <location>
        <begin position="239"/>
        <end position="252"/>
    </location>
</feature>
<feature type="compositionally biased region" description="Basic and acidic residues" evidence="1">
    <location>
        <begin position="141"/>
        <end position="152"/>
    </location>
</feature>
<proteinExistence type="predicted"/>
<dbReference type="OrthoDB" id="2431475at2759"/>
<evidence type="ECO:0000313" key="2">
    <source>
        <dbReference type="EMBL" id="KIW35494.1"/>
    </source>
</evidence>